<dbReference type="Pfam" id="PF00795">
    <property type="entry name" value="CN_hydrolase"/>
    <property type="match status" value="1"/>
</dbReference>
<dbReference type="InterPro" id="IPR045254">
    <property type="entry name" value="Nit1/2_C-N_Hydrolase"/>
</dbReference>
<protein>
    <submittedName>
        <fullName evidence="3">Carbon-nitrogen hydrolase family protein</fullName>
    </submittedName>
</protein>
<dbReference type="Gene3D" id="3.60.110.10">
    <property type="entry name" value="Carbon-nitrogen hydrolase"/>
    <property type="match status" value="1"/>
</dbReference>
<evidence type="ECO:0000256" key="1">
    <source>
        <dbReference type="ARBA" id="ARBA00022801"/>
    </source>
</evidence>
<dbReference type="PANTHER" id="PTHR23088:SF27">
    <property type="entry name" value="DEAMINATED GLUTATHIONE AMIDASE"/>
    <property type="match status" value="1"/>
</dbReference>
<dbReference type="SUPFAM" id="SSF56317">
    <property type="entry name" value="Carbon-nitrogen hydrolase"/>
    <property type="match status" value="1"/>
</dbReference>
<evidence type="ECO:0000313" key="3">
    <source>
        <dbReference type="EMBL" id="MFC6441190.1"/>
    </source>
</evidence>
<sequence>MANLMVLQMTSCPDVESNLAFVESQLAGLTVTEPTMVVLPECFACFGGGDNAQANIAETIGNGPVQQRLAQLAKTFGVWIVAGSFPTRNSFDHRFSASCLVFNDQGELIADYQKIHLFDVQVADNTGRYAESASTQPGNKIVCFDSPFGRVGVAICYDLRFAGLFQAMGEIDVLVLPAAFTAVTGQAHWLPLLRARAIELQCYVAAANQTGIHANGRQTYGHSSVISPWGEVLVELPAATGLVGTKIDYALLADIRQRMPVGQHNCFRSTFVEPR</sequence>
<accession>A0ABW1XPG0</accession>
<dbReference type="CDD" id="cd07572">
    <property type="entry name" value="nit"/>
    <property type="match status" value="1"/>
</dbReference>
<proteinExistence type="predicted"/>
<evidence type="ECO:0000313" key="4">
    <source>
        <dbReference type="Proteomes" id="UP001596364"/>
    </source>
</evidence>
<comment type="caution">
    <text evidence="3">The sequence shown here is derived from an EMBL/GenBank/DDBJ whole genome shotgun (WGS) entry which is preliminary data.</text>
</comment>
<dbReference type="GO" id="GO:0016787">
    <property type="term" value="F:hydrolase activity"/>
    <property type="evidence" value="ECO:0007669"/>
    <property type="project" value="UniProtKB-KW"/>
</dbReference>
<gene>
    <name evidence="3" type="ORF">ACFP85_13640</name>
</gene>
<dbReference type="PANTHER" id="PTHR23088">
    <property type="entry name" value="NITRILASE-RELATED"/>
    <property type="match status" value="1"/>
</dbReference>
<dbReference type="RefSeq" id="WP_131258475.1">
    <property type="nucleotide sequence ID" value="NZ_JBHSUS010000001.1"/>
</dbReference>
<organism evidence="3 4">
    <name type="scientific">Pseudobowmanella zhangzhouensis</name>
    <dbReference type="NCBI Taxonomy" id="1537679"/>
    <lineage>
        <taxon>Bacteria</taxon>
        <taxon>Pseudomonadati</taxon>
        <taxon>Pseudomonadota</taxon>
        <taxon>Gammaproteobacteria</taxon>
        <taxon>Alteromonadales</taxon>
        <taxon>Alteromonadaceae</taxon>
    </lineage>
</organism>
<reference evidence="4" key="1">
    <citation type="journal article" date="2019" name="Int. J. Syst. Evol. Microbiol.">
        <title>The Global Catalogue of Microorganisms (GCM) 10K type strain sequencing project: providing services to taxonomists for standard genome sequencing and annotation.</title>
        <authorList>
            <consortium name="The Broad Institute Genomics Platform"/>
            <consortium name="The Broad Institute Genome Sequencing Center for Infectious Disease"/>
            <person name="Wu L."/>
            <person name="Ma J."/>
        </authorList>
    </citation>
    <scope>NUCLEOTIDE SEQUENCE [LARGE SCALE GENOMIC DNA]</scope>
    <source>
        <strain evidence="4">CGMCC 1.16031</strain>
    </source>
</reference>
<dbReference type="InterPro" id="IPR036526">
    <property type="entry name" value="C-N_Hydrolase_sf"/>
</dbReference>
<dbReference type="Proteomes" id="UP001596364">
    <property type="component" value="Unassembled WGS sequence"/>
</dbReference>
<dbReference type="PROSITE" id="PS50263">
    <property type="entry name" value="CN_HYDROLASE"/>
    <property type="match status" value="1"/>
</dbReference>
<evidence type="ECO:0000259" key="2">
    <source>
        <dbReference type="PROSITE" id="PS50263"/>
    </source>
</evidence>
<dbReference type="EMBL" id="JBHSUS010000001">
    <property type="protein sequence ID" value="MFC6441190.1"/>
    <property type="molecule type" value="Genomic_DNA"/>
</dbReference>
<keyword evidence="1 3" id="KW-0378">Hydrolase</keyword>
<feature type="domain" description="CN hydrolase" evidence="2">
    <location>
        <begin position="1"/>
        <end position="249"/>
    </location>
</feature>
<keyword evidence="4" id="KW-1185">Reference proteome</keyword>
<name>A0ABW1XPG0_9ALTE</name>
<dbReference type="InterPro" id="IPR003010">
    <property type="entry name" value="C-N_Hydrolase"/>
</dbReference>